<dbReference type="Pfam" id="PF01925">
    <property type="entry name" value="TauE"/>
    <property type="match status" value="1"/>
</dbReference>
<feature type="transmembrane region" description="Helical" evidence="5">
    <location>
        <begin position="146"/>
        <end position="169"/>
    </location>
</feature>
<feature type="transmembrane region" description="Helical" evidence="5">
    <location>
        <begin position="252"/>
        <end position="268"/>
    </location>
</feature>
<evidence type="ECO:0000256" key="3">
    <source>
        <dbReference type="ARBA" id="ARBA00022989"/>
    </source>
</evidence>
<dbReference type="GO" id="GO:0005886">
    <property type="term" value="C:plasma membrane"/>
    <property type="evidence" value="ECO:0007669"/>
    <property type="project" value="UniProtKB-SubCell"/>
</dbReference>
<dbReference type="EMBL" id="CP010537">
    <property type="protein sequence ID" value="AJG23361.1"/>
    <property type="molecule type" value="Genomic_DNA"/>
</dbReference>
<keyword evidence="5" id="KW-1003">Cell membrane</keyword>
<dbReference type="InterPro" id="IPR051598">
    <property type="entry name" value="TSUP/Inactive_protease-like"/>
</dbReference>
<dbReference type="STRING" id="68895.RR42_s1773"/>
<gene>
    <name evidence="6" type="ORF">RR42_s1773</name>
</gene>
<evidence type="ECO:0000256" key="5">
    <source>
        <dbReference type="RuleBase" id="RU363041"/>
    </source>
</evidence>
<dbReference type="InterPro" id="IPR002781">
    <property type="entry name" value="TM_pro_TauE-like"/>
</dbReference>
<feature type="transmembrane region" description="Helical" evidence="5">
    <location>
        <begin position="189"/>
        <end position="207"/>
    </location>
</feature>
<organism evidence="6 7">
    <name type="scientific">Cupriavidus basilensis</name>
    <dbReference type="NCBI Taxonomy" id="68895"/>
    <lineage>
        <taxon>Bacteria</taxon>
        <taxon>Pseudomonadati</taxon>
        <taxon>Pseudomonadota</taxon>
        <taxon>Betaproteobacteria</taxon>
        <taxon>Burkholderiales</taxon>
        <taxon>Burkholderiaceae</taxon>
        <taxon>Cupriavidus</taxon>
    </lineage>
</organism>
<dbReference type="Proteomes" id="UP000031843">
    <property type="component" value="Chromosome secondary"/>
</dbReference>
<feature type="transmembrane region" description="Helical" evidence="5">
    <location>
        <begin position="47"/>
        <end position="66"/>
    </location>
</feature>
<evidence type="ECO:0000256" key="1">
    <source>
        <dbReference type="ARBA" id="ARBA00004141"/>
    </source>
</evidence>
<dbReference type="PANTHER" id="PTHR43701:SF2">
    <property type="entry name" value="MEMBRANE TRANSPORTER PROTEIN YJNA-RELATED"/>
    <property type="match status" value="1"/>
</dbReference>
<keyword evidence="2 5" id="KW-0812">Transmembrane</keyword>
<comment type="subcellular location">
    <subcellularLocation>
        <location evidence="5">Cell membrane</location>
        <topology evidence="5">Multi-pass membrane protein</topology>
    </subcellularLocation>
    <subcellularLocation>
        <location evidence="1">Membrane</location>
        <topology evidence="1">Multi-pass membrane protein</topology>
    </subcellularLocation>
</comment>
<dbReference type="PANTHER" id="PTHR43701">
    <property type="entry name" value="MEMBRANE TRANSPORTER PROTEIN MJ0441-RELATED"/>
    <property type="match status" value="1"/>
</dbReference>
<evidence type="ECO:0000256" key="2">
    <source>
        <dbReference type="ARBA" id="ARBA00022692"/>
    </source>
</evidence>
<comment type="similarity">
    <text evidence="5">Belongs to the 4-toluene sulfonate uptake permease (TSUP) (TC 2.A.102) family.</text>
</comment>
<evidence type="ECO:0000256" key="4">
    <source>
        <dbReference type="ARBA" id="ARBA00023136"/>
    </source>
</evidence>
<keyword evidence="4 5" id="KW-0472">Membrane</keyword>
<dbReference type="KEGG" id="cbw:RR42_s1773"/>
<dbReference type="OrthoDB" id="3431260at2"/>
<evidence type="ECO:0000313" key="6">
    <source>
        <dbReference type="EMBL" id="AJG23361.1"/>
    </source>
</evidence>
<proteinExistence type="inferred from homology"/>
<protein>
    <recommendedName>
        <fullName evidence="5">Probable membrane transporter protein</fullName>
    </recommendedName>
</protein>
<dbReference type="AlphaFoldDB" id="A0A0C4YRU5"/>
<dbReference type="RefSeq" id="WP_043355129.1">
    <property type="nucleotide sequence ID" value="NZ_CP010537.1"/>
</dbReference>
<name>A0A0C4YRU5_9BURK</name>
<feature type="transmembrane region" description="Helical" evidence="5">
    <location>
        <begin position="219"/>
        <end position="240"/>
    </location>
</feature>
<keyword evidence="7" id="KW-1185">Reference proteome</keyword>
<keyword evidence="3 5" id="KW-1133">Transmembrane helix</keyword>
<feature type="transmembrane region" description="Helical" evidence="5">
    <location>
        <begin position="78"/>
        <end position="101"/>
    </location>
</feature>
<evidence type="ECO:0000313" key="7">
    <source>
        <dbReference type="Proteomes" id="UP000031843"/>
    </source>
</evidence>
<accession>A0A0C4YRU5</accession>
<sequence>MLYLLFVLFGCLTGLTTVLFGFGGGFVVVPLLYRALSAADAHGPGQSAMHIAVATSTAVMILSASLATRKHRLAGNILWPYVWPLAGFIGLGAIMGAGAAALASSDVIRLAFVAYLGVTLLDCLARRGFLARAGQYSPQRLGQARTVAGGLAIGAVATFLGVGGSVMTVPLLRRRGLSMVQATAMANPLSLPVAVPGTLAYVAMAWYQPVALGRGYLGYIDLAAFGLLSIGALAGIRLAAPLAGRIPDRMHARVYLGLLALVMVSMMFK</sequence>
<reference evidence="6 7" key="1">
    <citation type="journal article" date="2015" name="Genome Announc.">
        <title>Complete Genome Sequence of Cupriavidus basilensis 4G11, Isolated from the Oak Ridge Field Research Center Site.</title>
        <authorList>
            <person name="Ray J."/>
            <person name="Waters R.J."/>
            <person name="Skerker J.M."/>
            <person name="Kuehl J.V."/>
            <person name="Price M.N."/>
            <person name="Huang J."/>
            <person name="Chakraborty R."/>
            <person name="Arkin A.P."/>
            <person name="Deutschbauer A."/>
        </authorList>
    </citation>
    <scope>NUCLEOTIDE SEQUENCE [LARGE SCALE GENOMIC DNA]</scope>
    <source>
        <strain evidence="6">4G11</strain>
    </source>
</reference>